<dbReference type="RefSeq" id="WP_012857479.1">
    <property type="nucleotide sequence ID" value="NC_013512.1"/>
</dbReference>
<keyword evidence="2 7" id="KW-0813">Transport</keyword>
<dbReference type="Pfam" id="PF00528">
    <property type="entry name" value="BPD_transp_1"/>
    <property type="match status" value="1"/>
</dbReference>
<dbReference type="OrthoDB" id="258894at2"/>
<dbReference type="HOGENOM" id="CLU_046113_1_4_7"/>
<dbReference type="InterPro" id="IPR000515">
    <property type="entry name" value="MetI-like"/>
</dbReference>
<feature type="transmembrane region" description="Helical" evidence="7">
    <location>
        <begin position="6"/>
        <end position="26"/>
    </location>
</feature>
<feature type="transmembrane region" description="Helical" evidence="7">
    <location>
        <begin position="164"/>
        <end position="181"/>
    </location>
</feature>
<accession>D1B3Q9</accession>
<evidence type="ECO:0000259" key="8">
    <source>
        <dbReference type="PROSITE" id="PS50928"/>
    </source>
</evidence>
<protein>
    <submittedName>
        <fullName evidence="9">Binding-protein-dependent transport systems inner membrane component</fullName>
    </submittedName>
</protein>
<dbReference type="eggNOG" id="COG0600">
    <property type="taxonomic scope" value="Bacteria"/>
</dbReference>
<evidence type="ECO:0000256" key="1">
    <source>
        <dbReference type="ARBA" id="ARBA00004651"/>
    </source>
</evidence>
<keyword evidence="4 7" id="KW-0812">Transmembrane</keyword>
<feature type="transmembrane region" description="Helical" evidence="7">
    <location>
        <begin position="214"/>
        <end position="234"/>
    </location>
</feature>
<evidence type="ECO:0000313" key="10">
    <source>
        <dbReference type="Proteomes" id="UP000002222"/>
    </source>
</evidence>
<dbReference type="PANTHER" id="PTHR30151:SF0">
    <property type="entry name" value="ABC TRANSPORTER PERMEASE PROTEIN MJ0413-RELATED"/>
    <property type="match status" value="1"/>
</dbReference>
<dbReference type="GO" id="GO:0055085">
    <property type="term" value="P:transmembrane transport"/>
    <property type="evidence" value="ECO:0007669"/>
    <property type="project" value="InterPro"/>
</dbReference>
<keyword evidence="5 7" id="KW-1133">Transmembrane helix</keyword>
<keyword evidence="6 7" id="KW-0472">Membrane</keyword>
<name>D1B3Q9_SULD5</name>
<dbReference type="PROSITE" id="PS50928">
    <property type="entry name" value="ABC_TM1"/>
    <property type="match status" value="1"/>
</dbReference>
<dbReference type="InterPro" id="IPR035906">
    <property type="entry name" value="MetI-like_sf"/>
</dbReference>
<dbReference type="Gene3D" id="1.10.3720.10">
    <property type="entry name" value="MetI-like"/>
    <property type="match status" value="1"/>
</dbReference>
<evidence type="ECO:0000313" key="9">
    <source>
        <dbReference type="EMBL" id="ACZ12729.1"/>
    </source>
</evidence>
<dbReference type="STRING" id="525898.Sdel_1714"/>
<comment type="subcellular location">
    <subcellularLocation>
        <location evidence="1 7">Cell membrane</location>
        <topology evidence="1 7">Multi-pass membrane protein</topology>
    </subcellularLocation>
</comment>
<dbReference type="KEGG" id="sdl:Sdel_1714"/>
<evidence type="ECO:0000256" key="2">
    <source>
        <dbReference type="ARBA" id="ARBA00022448"/>
    </source>
</evidence>
<organism evidence="9 10">
    <name type="scientific">Sulfurospirillum deleyianum (strain ATCC 51133 / DSM 6946 / 5175)</name>
    <dbReference type="NCBI Taxonomy" id="525898"/>
    <lineage>
        <taxon>Bacteria</taxon>
        <taxon>Pseudomonadati</taxon>
        <taxon>Campylobacterota</taxon>
        <taxon>Epsilonproteobacteria</taxon>
        <taxon>Campylobacterales</taxon>
        <taxon>Sulfurospirillaceae</taxon>
        <taxon>Sulfurospirillum</taxon>
    </lineage>
</organism>
<dbReference type="AlphaFoldDB" id="D1B3Q9"/>
<evidence type="ECO:0000256" key="6">
    <source>
        <dbReference type="ARBA" id="ARBA00023136"/>
    </source>
</evidence>
<keyword evidence="10" id="KW-1185">Reference proteome</keyword>
<feature type="transmembrane region" description="Helical" evidence="7">
    <location>
        <begin position="67"/>
        <end position="89"/>
    </location>
</feature>
<dbReference type="PANTHER" id="PTHR30151">
    <property type="entry name" value="ALKANE SULFONATE ABC TRANSPORTER-RELATED, MEMBRANE SUBUNIT"/>
    <property type="match status" value="1"/>
</dbReference>
<feature type="transmembrane region" description="Helical" evidence="7">
    <location>
        <begin position="96"/>
        <end position="118"/>
    </location>
</feature>
<evidence type="ECO:0000256" key="5">
    <source>
        <dbReference type="ARBA" id="ARBA00022989"/>
    </source>
</evidence>
<evidence type="ECO:0000256" key="7">
    <source>
        <dbReference type="RuleBase" id="RU363032"/>
    </source>
</evidence>
<reference evidence="9 10" key="2">
    <citation type="journal article" date="2010" name="Stand. Genomic Sci.">
        <title>Complete genome sequence of Sulfurospirillum deleyianum type strain (5175).</title>
        <authorList>
            <person name="Sikorski J."/>
            <person name="Lapidus A."/>
            <person name="Copeland A."/>
            <person name="Glavina Del Rio T."/>
            <person name="Nolan M."/>
            <person name="Lucas S."/>
            <person name="Chen F."/>
            <person name="Tice H."/>
            <person name="Cheng J.F."/>
            <person name="Saunders E."/>
            <person name="Bruce D."/>
            <person name="Goodwin L."/>
            <person name="Pitluck S."/>
            <person name="Ovchinnikova G."/>
            <person name="Pati A."/>
            <person name="Ivanova N."/>
            <person name="Mavromatis K."/>
            <person name="Chen A."/>
            <person name="Palaniappan K."/>
            <person name="Chain P."/>
            <person name="Land M."/>
            <person name="Hauser L."/>
            <person name="Chang Y.J."/>
            <person name="Jeffries C.D."/>
            <person name="Brettin T."/>
            <person name="Detter J.C."/>
            <person name="Han C."/>
            <person name="Rohde M."/>
            <person name="Lang E."/>
            <person name="Spring S."/>
            <person name="Goker M."/>
            <person name="Bristow J."/>
            <person name="Eisen J.A."/>
            <person name="Markowitz V."/>
            <person name="Hugenholtz P."/>
            <person name="Kyrpides N.C."/>
            <person name="Klenk H.P."/>
        </authorList>
    </citation>
    <scope>NUCLEOTIDE SEQUENCE [LARGE SCALE GENOMIC DNA]</scope>
    <source>
        <strain evidence="10">ATCC 51133 / DSM 6946 / 5175</strain>
    </source>
</reference>
<feature type="domain" description="ABC transmembrane type-1" evidence="8">
    <location>
        <begin position="58"/>
        <end position="238"/>
    </location>
</feature>
<dbReference type="Proteomes" id="UP000002222">
    <property type="component" value="Chromosome"/>
</dbReference>
<reference evidence="10" key="1">
    <citation type="submission" date="2009-11" db="EMBL/GenBank/DDBJ databases">
        <title>The complete genome of Sulfurospirillum deleyianum DSM 6946.</title>
        <authorList>
            <consortium name="US DOE Joint Genome Institute (JGI-PGF)"/>
            <person name="Lucas S."/>
            <person name="Copeland A."/>
            <person name="Lapidus A."/>
            <person name="Glavina del Rio T."/>
            <person name="Dalin E."/>
            <person name="Tice H."/>
            <person name="Bruce D."/>
            <person name="Goodwin L."/>
            <person name="Pitluck S."/>
            <person name="Kyrpides N."/>
            <person name="Mavromatis K."/>
            <person name="Ivanova N."/>
            <person name="Ovchinnikova G."/>
            <person name="Munk A.C."/>
            <person name="Lu M."/>
            <person name="Brettin T."/>
            <person name="Detter J.C."/>
            <person name="Han C."/>
            <person name="Tapia R."/>
            <person name="Larimer F."/>
            <person name="Land M."/>
            <person name="Hauser L."/>
            <person name="Markowitz V."/>
            <person name="Cheng J.F."/>
            <person name="Hugenholtz P."/>
            <person name="Woyke T."/>
            <person name="Wu D."/>
            <person name="Aumann P."/>
            <person name="Schneider S."/>
            <person name="Lang E."/>
            <person name="Spring S."/>
            <person name="Klenk H.P."/>
            <person name="Eisen J.A."/>
        </authorList>
    </citation>
    <scope>NUCLEOTIDE SEQUENCE [LARGE SCALE GENOMIC DNA]</scope>
    <source>
        <strain evidence="10">ATCC 51133 / DSM 6946 / 5175</strain>
    </source>
</reference>
<evidence type="ECO:0000256" key="4">
    <source>
        <dbReference type="ARBA" id="ARBA00022692"/>
    </source>
</evidence>
<proteinExistence type="inferred from homology"/>
<gene>
    <name evidence="9" type="ordered locus">Sdel_1714</name>
</gene>
<feature type="transmembrane region" description="Helical" evidence="7">
    <location>
        <begin position="124"/>
        <end position="143"/>
    </location>
</feature>
<dbReference type="EMBL" id="CP001816">
    <property type="protein sequence ID" value="ACZ12729.1"/>
    <property type="molecule type" value="Genomic_DNA"/>
</dbReference>
<keyword evidence="3" id="KW-1003">Cell membrane</keyword>
<comment type="similarity">
    <text evidence="7">Belongs to the binding-protein-dependent transport system permease family.</text>
</comment>
<sequence length="250" mass="28158">MVKKYILNFLLLNSPIFLFLMIWELAGRIAQTPLLPSFSNVIIEFYHLLYSGIIIENLSHSFARVAIGYLLGGLLGIVVGILMGMNVMIEKSLKPLISLLLPIPTLGWLPLMMLWIGINEALPITLIFICAFFPVAYATLLGIKEIPYEYINTAKSLGASSWYILIRVMLPLAAPTIFTGLRLEAGMVWKTVLASEMFAIPTGIGSMMIQAESLIRVDIIMVSLMLLAFMSFSFEKSIYWLEHYVTKNWR</sequence>
<dbReference type="CDD" id="cd06261">
    <property type="entry name" value="TM_PBP2"/>
    <property type="match status" value="1"/>
</dbReference>
<dbReference type="GO" id="GO:0005886">
    <property type="term" value="C:plasma membrane"/>
    <property type="evidence" value="ECO:0007669"/>
    <property type="project" value="UniProtKB-SubCell"/>
</dbReference>
<evidence type="ECO:0000256" key="3">
    <source>
        <dbReference type="ARBA" id="ARBA00022475"/>
    </source>
</evidence>
<dbReference type="SUPFAM" id="SSF161098">
    <property type="entry name" value="MetI-like"/>
    <property type="match status" value="1"/>
</dbReference>